<organism evidence="2 3">
    <name type="scientific">Blastochloris viridis</name>
    <name type="common">Rhodopseudomonas viridis</name>
    <dbReference type="NCBI Taxonomy" id="1079"/>
    <lineage>
        <taxon>Bacteria</taxon>
        <taxon>Pseudomonadati</taxon>
        <taxon>Pseudomonadota</taxon>
        <taxon>Alphaproteobacteria</taxon>
        <taxon>Hyphomicrobiales</taxon>
        <taxon>Blastochloridaceae</taxon>
        <taxon>Blastochloris</taxon>
    </lineage>
</organism>
<gene>
    <name evidence="2" type="ORF">DI628_01745</name>
</gene>
<protein>
    <submittedName>
        <fullName evidence="2">Alpha-ketoglutarate-dependent dioxygenase AlkB</fullName>
    </submittedName>
</protein>
<evidence type="ECO:0000313" key="3">
    <source>
        <dbReference type="Proteomes" id="UP000320948"/>
    </source>
</evidence>
<dbReference type="PROSITE" id="PS51471">
    <property type="entry name" value="FE2OG_OXY"/>
    <property type="match status" value="1"/>
</dbReference>
<dbReference type="GO" id="GO:0070988">
    <property type="term" value="P:demethylation"/>
    <property type="evidence" value="ECO:0007669"/>
    <property type="project" value="InterPro"/>
</dbReference>
<dbReference type="Proteomes" id="UP000320948">
    <property type="component" value="Unassembled WGS sequence"/>
</dbReference>
<dbReference type="PANTHER" id="PTHR12463:SF1">
    <property type="entry name" value="2-OXOGLUTARATE AND FE-DEPENDENT OXYGENASE FAMILY PROTEIN"/>
    <property type="match status" value="1"/>
</dbReference>
<dbReference type="Gene3D" id="2.60.120.590">
    <property type="entry name" value="Alpha-ketoglutarate-dependent dioxygenase AlkB-like"/>
    <property type="match status" value="1"/>
</dbReference>
<reference evidence="2 3" key="1">
    <citation type="journal article" date="2017" name="Nat. Commun.">
        <title>In situ click chemistry generation of cyclooxygenase-2 inhibitors.</title>
        <authorList>
            <person name="Bhardwaj A."/>
            <person name="Kaur J."/>
            <person name="Wuest M."/>
            <person name="Wuest F."/>
        </authorList>
    </citation>
    <scope>NUCLEOTIDE SEQUENCE [LARGE SCALE GENOMIC DNA]</scope>
    <source>
        <strain evidence="2">S2_018_000_R2_106</strain>
    </source>
</reference>
<keyword evidence="2" id="KW-0223">Dioxygenase</keyword>
<dbReference type="EMBL" id="VAFM01000001">
    <property type="protein sequence ID" value="TKW62087.1"/>
    <property type="molecule type" value="Genomic_DNA"/>
</dbReference>
<dbReference type="InterPro" id="IPR005123">
    <property type="entry name" value="Oxoglu/Fe-dep_dioxygenase_dom"/>
</dbReference>
<keyword evidence="2" id="KW-0560">Oxidoreductase</keyword>
<dbReference type="InterPro" id="IPR037151">
    <property type="entry name" value="AlkB-like_sf"/>
</dbReference>
<dbReference type="PANTHER" id="PTHR12463">
    <property type="entry name" value="OXYGENASE-RELATED"/>
    <property type="match status" value="1"/>
</dbReference>
<dbReference type="AlphaFoldDB" id="A0A6N4REH9"/>
<dbReference type="GO" id="GO:0051213">
    <property type="term" value="F:dioxygenase activity"/>
    <property type="evidence" value="ECO:0007669"/>
    <property type="project" value="UniProtKB-KW"/>
</dbReference>
<evidence type="ECO:0000259" key="1">
    <source>
        <dbReference type="PROSITE" id="PS51471"/>
    </source>
</evidence>
<feature type="domain" description="Fe2OG dioxygenase" evidence="1">
    <location>
        <begin position="96"/>
        <end position="195"/>
    </location>
</feature>
<dbReference type="InterPro" id="IPR032857">
    <property type="entry name" value="ALKBH4"/>
</dbReference>
<proteinExistence type="predicted"/>
<comment type="caution">
    <text evidence="2">The sequence shown here is derived from an EMBL/GenBank/DDBJ whole genome shotgun (WGS) entry which is preliminary data.</text>
</comment>
<evidence type="ECO:0000313" key="2">
    <source>
        <dbReference type="EMBL" id="TKW62087.1"/>
    </source>
</evidence>
<dbReference type="InterPro" id="IPR027450">
    <property type="entry name" value="AlkB-like"/>
</dbReference>
<dbReference type="SUPFAM" id="SSF51197">
    <property type="entry name" value="Clavaminate synthase-like"/>
    <property type="match status" value="1"/>
</dbReference>
<dbReference type="GO" id="GO:0032451">
    <property type="term" value="F:demethylase activity"/>
    <property type="evidence" value="ECO:0007669"/>
    <property type="project" value="TreeGrafter"/>
</dbReference>
<accession>A0A6N4REH9</accession>
<sequence>MSQFTLFSLQEAPPVYPSGFRYTEDLITPAEETLLLKIIEALPFKHFEYEGYEGNRRVMSYGWSYDFNTHTLHPAEPIPSFLHDLRAKAAAFADMDANDLQQAIVTEYAPGAGIGWHRDRPMFEKIVGVSLGASCTFRLRLKQGLVTGKDAWDRINLTASPRSAYLISGPARTEWEHSIPPVEELRYSITFRNYKP</sequence>
<dbReference type="Pfam" id="PF13532">
    <property type="entry name" value="2OG-FeII_Oxy_2"/>
    <property type="match status" value="1"/>
</dbReference>
<name>A0A6N4REH9_BLAVI</name>